<accession>A0A0D2U5J6</accession>
<dbReference type="AlphaFoldDB" id="A0A0D2U5J6"/>
<keyword evidence="2" id="KW-1185">Reference proteome</keyword>
<protein>
    <submittedName>
        <fullName evidence="1">Uncharacterized protein</fullName>
    </submittedName>
</protein>
<dbReference type="RefSeq" id="XP_004364603.1">
    <property type="nucleotide sequence ID" value="XM_004364546.2"/>
</dbReference>
<name>A0A0D2U5J6_CAPO3</name>
<evidence type="ECO:0000313" key="1">
    <source>
        <dbReference type="EMBL" id="KJE90421.1"/>
    </source>
</evidence>
<dbReference type="InParanoid" id="A0A0D2U5J6"/>
<proteinExistence type="predicted"/>
<gene>
    <name evidence="1" type="ORF">CAOG_001735</name>
</gene>
<dbReference type="Proteomes" id="UP000008743">
    <property type="component" value="Unassembled WGS sequence"/>
</dbReference>
<organism evidence="1 2">
    <name type="scientific">Capsaspora owczarzaki (strain ATCC 30864)</name>
    <dbReference type="NCBI Taxonomy" id="595528"/>
    <lineage>
        <taxon>Eukaryota</taxon>
        <taxon>Filasterea</taxon>
        <taxon>Capsaspora</taxon>
    </lineage>
</organism>
<reference evidence="2" key="1">
    <citation type="submission" date="2011-02" db="EMBL/GenBank/DDBJ databases">
        <title>The Genome Sequence of Capsaspora owczarzaki ATCC 30864.</title>
        <authorList>
            <person name="Russ C."/>
            <person name="Cuomo C."/>
            <person name="Burger G."/>
            <person name="Gray M.W."/>
            <person name="Holland P.W.H."/>
            <person name="King N."/>
            <person name="Lang F.B.F."/>
            <person name="Roger A.J."/>
            <person name="Ruiz-Trillo I."/>
            <person name="Young S.K."/>
            <person name="Zeng Q."/>
            <person name="Gargeya S."/>
            <person name="Alvarado L."/>
            <person name="Berlin A."/>
            <person name="Chapman S.B."/>
            <person name="Chen Z."/>
            <person name="Freedman E."/>
            <person name="Gellesch M."/>
            <person name="Goldberg J."/>
            <person name="Griggs A."/>
            <person name="Gujja S."/>
            <person name="Heilman E."/>
            <person name="Heiman D."/>
            <person name="Howarth C."/>
            <person name="Mehta T."/>
            <person name="Neiman D."/>
            <person name="Pearson M."/>
            <person name="Roberts A."/>
            <person name="Saif S."/>
            <person name="Shea T."/>
            <person name="Shenoy N."/>
            <person name="Sisk P."/>
            <person name="Stolte C."/>
            <person name="Sykes S."/>
            <person name="White J."/>
            <person name="Yandava C."/>
            <person name="Haas B."/>
            <person name="Nusbaum C."/>
            <person name="Birren B."/>
        </authorList>
    </citation>
    <scope>NUCLEOTIDE SEQUENCE</scope>
    <source>
        <strain evidence="2">ATCC 30864</strain>
    </source>
</reference>
<dbReference type="OrthoDB" id="9944568at2759"/>
<evidence type="ECO:0000313" key="2">
    <source>
        <dbReference type="Proteomes" id="UP000008743"/>
    </source>
</evidence>
<sequence length="331" mass="34439">MSILANRLLATTTVRQAASRLAATATTPAWHVTWRSLSATSAAAAPLARTASAFVSASAVQPKRSYASSLAPTEQFRTLLGVDVAGSNSQVPQSNAQQLLDKLPPVTQEVESLNALLAQLGAKLKRIGHTSGVLATGPVLTQWPTGLVTLMRDAVRWASASARPALVQDVTAALGLLPARSCLRESDSESCYFPFVIDVEALAAVEGASAGSAPALVQLPGGLLRALLGSGDSTDPFVVLTPHDGSVHCDSGPSAPSREAQFLERFVTRVSYAAPGHSPSAVKQLASRLGELSNLHYITLRDDFLNNRPVFVAGLGPGGNIVGVMAEEVCT</sequence>
<dbReference type="EMBL" id="KE346361">
    <property type="protein sequence ID" value="KJE90421.1"/>
    <property type="molecule type" value="Genomic_DNA"/>
</dbReference>